<dbReference type="AlphaFoldDB" id="A0A5B1LUU7"/>
<dbReference type="SUPFAM" id="SSF55073">
    <property type="entry name" value="Nucleotide cyclase"/>
    <property type="match status" value="1"/>
</dbReference>
<gene>
    <name evidence="6" type="ORF">F0U47_19510</name>
</gene>
<dbReference type="GO" id="GO:1902201">
    <property type="term" value="P:negative regulation of bacterial-type flagellum-dependent cell motility"/>
    <property type="evidence" value="ECO:0007669"/>
    <property type="project" value="TreeGrafter"/>
</dbReference>
<dbReference type="InterPro" id="IPR043128">
    <property type="entry name" value="Rev_trsase/Diguanyl_cyclase"/>
</dbReference>
<evidence type="ECO:0000256" key="2">
    <source>
        <dbReference type="ARBA" id="ARBA00022989"/>
    </source>
</evidence>
<dbReference type="PROSITE" id="PS50885">
    <property type="entry name" value="HAMP"/>
    <property type="match status" value="1"/>
</dbReference>
<dbReference type="PANTHER" id="PTHR45138:SF9">
    <property type="entry name" value="DIGUANYLATE CYCLASE DGCM-RELATED"/>
    <property type="match status" value="1"/>
</dbReference>
<dbReference type="PANTHER" id="PTHR45138">
    <property type="entry name" value="REGULATORY COMPONENTS OF SENSORY TRANSDUCTION SYSTEM"/>
    <property type="match status" value="1"/>
</dbReference>
<evidence type="ECO:0000313" key="6">
    <source>
        <dbReference type="EMBL" id="KAA1424184.1"/>
    </source>
</evidence>
<dbReference type="Gene3D" id="3.30.450.40">
    <property type="match status" value="1"/>
</dbReference>
<dbReference type="GO" id="GO:0005886">
    <property type="term" value="C:plasma membrane"/>
    <property type="evidence" value="ECO:0007669"/>
    <property type="project" value="TreeGrafter"/>
</dbReference>
<dbReference type="InterPro" id="IPR029787">
    <property type="entry name" value="Nucleotide_cyclase"/>
</dbReference>
<reference evidence="6 7" key="2">
    <citation type="submission" date="2019-09" db="EMBL/GenBank/DDBJ databases">
        <authorList>
            <person name="Jin C."/>
        </authorList>
    </citation>
    <scope>NUCLEOTIDE SEQUENCE [LARGE SCALE GENOMIC DNA]</scope>
    <source>
        <strain evidence="6 7">BN140041</strain>
    </source>
</reference>
<dbReference type="InterPro" id="IPR003660">
    <property type="entry name" value="HAMP_dom"/>
</dbReference>
<evidence type="ECO:0000313" key="7">
    <source>
        <dbReference type="Proteomes" id="UP000324351"/>
    </source>
</evidence>
<keyword evidence="2" id="KW-0472">Membrane</keyword>
<reference evidence="6 7" key="1">
    <citation type="submission" date="2019-09" db="EMBL/GenBank/DDBJ databases">
        <title>Nocardioides panacisoli sp. nov., isolated from the soil of a ginseng field.</title>
        <authorList>
            <person name="Cho C."/>
        </authorList>
    </citation>
    <scope>NUCLEOTIDE SEQUENCE [LARGE SCALE GENOMIC DNA]</scope>
    <source>
        <strain evidence="6 7">BN140041</strain>
    </source>
</reference>
<dbReference type="Proteomes" id="UP000324351">
    <property type="component" value="Unassembled WGS sequence"/>
</dbReference>
<organism evidence="6 7">
    <name type="scientific">Nocardioides antri</name>
    <dbReference type="NCBI Taxonomy" id="2607659"/>
    <lineage>
        <taxon>Bacteria</taxon>
        <taxon>Bacillati</taxon>
        <taxon>Actinomycetota</taxon>
        <taxon>Actinomycetes</taxon>
        <taxon>Propionibacteriales</taxon>
        <taxon>Nocardioidaceae</taxon>
        <taxon>Nocardioides</taxon>
    </lineage>
</organism>
<feature type="coiled-coil region" evidence="3">
    <location>
        <begin position="39"/>
        <end position="73"/>
    </location>
</feature>
<evidence type="ECO:0000256" key="3">
    <source>
        <dbReference type="SAM" id="Coils"/>
    </source>
</evidence>
<evidence type="ECO:0000256" key="1">
    <source>
        <dbReference type="ARBA" id="ARBA00022692"/>
    </source>
</evidence>
<dbReference type="InterPro" id="IPR029016">
    <property type="entry name" value="GAF-like_dom_sf"/>
</dbReference>
<feature type="domain" description="GGDEF" evidence="5">
    <location>
        <begin position="264"/>
        <end position="397"/>
    </location>
</feature>
<dbReference type="GO" id="GO:0043709">
    <property type="term" value="P:cell adhesion involved in single-species biofilm formation"/>
    <property type="evidence" value="ECO:0007669"/>
    <property type="project" value="TreeGrafter"/>
</dbReference>
<dbReference type="NCBIfam" id="TIGR00254">
    <property type="entry name" value="GGDEF"/>
    <property type="match status" value="1"/>
</dbReference>
<dbReference type="InterPro" id="IPR000160">
    <property type="entry name" value="GGDEF_dom"/>
</dbReference>
<dbReference type="Gene3D" id="3.30.70.270">
    <property type="match status" value="1"/>
</dbReference>
<evidence type="ECO:0000259" key="4">
    <source>
        <dbReference type="PROSITE" id="PS50885"/>
    </source>
</evidence>
<dbReference type="Pfam" id="PF00990">
    <property type="entry name" value="GGDEF"/>
    <property type="match status" value="1"/>
</dbReference>
<dbReference type="SUPFAM" id="SSF55781">
    <property type="entry name" value="GAF domain-like"/>
    <property type="match status" value="1"/>
</dbReference>
<feature type="domain" description="HAMP" evidence="4">
    <location>
        <begin position="5"/>
        <end position="54"/>
    </location>
</feature>
<sequence>MTDNARIERVVDLLARLASGDLSARGVRSDSDDDIDATIEGINMLAEELEASRDTLEQRVQERTAELESVNANVLRLAELGNLLAACETATEAFAMVEHGLKTMFDHLSGAMYLYRASRNILELRTSWGEVDATESMNPRDCWGLRRGHSHFVEMDSATLSCEHVSEQTGDSICIPMSAHGETLGMLHVIGHRTSTTGMVPFTPLQRQLTVLVAEQVSLAFANIGLRERLGIQALRDPLTGLRNRRFADEWIHQEVARGERNDRSLGVIMIDIDHFKRVNDTYGHDAGDAMLKAIAQMLEQALRPQDLPCRYGGEEFLVLVSEVDVTTLHDRAEELRRQVEVLSVEFRRTTLPPVTMSAGVAVYPEHGKTAGEIIEAADAALYAAKRAGRNTTRIAS</sequence>
<dbReference type="PROSITE" id="PS50887">
    <property type="entry name" value="GGDEF"/>
    <property type="match status" value="1"/>
</dbReference>
<dbReference type="InterPro" id="IPR050469">
    <property type="entry name" value="Diguanylate_Cyclase"/>
</dbReference>
<dbReference type="FunFam" id="3.30.70.270:FF:000001">
    <property type="entry name" value="Diguanylate cyclase domain protein"/>
    <property type="match status" value="1"/>
</dbReference>
<proteinExistence type="predicted"/>
<accession>A0A5B1LUU7</accession>
<name>A0A5B1LUU7_9ACTN</name>
<keyword evidence="3" id="KW-0175">Coiled coil</keyword>
<dbReference type="GO" id="GO:0052621">
    <property type="term" value="F:diguanylate cyclase activity"/>
    <property type="evidence" value="ECO:0007669"/>
    <property type="project" value="TreeGrafter"/>
</dbReference>
<keyword evidence="2" id="KW-1133">Transmembrane helix</keyword>
<dbReference type="CDD" id="cd01949">
    <property type="entry name" value="GGDEF"/>
    <property type="match status" value="1"/>
</dbReference>
<keyword evidence="7" id="KW-1185">Reference proteome</keyword>
<dbReference type="SMART" id="SM00267">
    <property type="entry name" value="GGDEF"/>
    <property type="match status" value="1"/>
</dbReference>
<comment type="caution">
    <text evidence="6">The sequence shown here is derived from an EMBL/GenBank/DDBJ whole genome shotgun (WGS) entry which is preliminary data.</text>
</comment>
<dbReference type="GO" id="GO:0007165">
    <property type="term" value="P:signal transduction"/>
    <property type="evidence" value="ECO:0007669"/>
    <property type="project" value="InterPro"/>
</dbReference>
<dbReference type="RefSeq" id="WP_149752155.1">
    <property type="nucleotide sequence ID" value="NZ_VUJW01000013.1"/>
</dbReference>
<evidence type="ECO:0000259" key="5">
    <source>
        <dbReference type="PROSITE" id="PS50887"/>
    </source>
</evidence>
<keyword evidence="1" id="KW-0812">Transmembrane</keyword>
<protein>
    <submittedName>
        <fullName evidence="6">Diguanylate cyclase</fullName>
    </submittedName>
</protein>
<dbReference type="EMBL" id="VUJW01000013">
    <property type="protein sequence ID" value="KAA1424184.1"/>
    <property type="molecule type" value="Genomic_DNA"/>
</dbReference>